<keyword evidence="1" id="KW-1133">Transmembrane helix</keyword>
<proteinExistence type="predicted"/>
<protein>
    <submittedName>
        <fullName evidence="2">Uncharacterized protein</fullName>
    </submittedName>
</protein>
<keyword evidence="1" id="KW-0472">Membrane</keyword>
<accession>A0A0A9DUD0</accession>
<organism evidence="2">
    <name type="scientific">Arundo donax</name>
    <name type="common">Giant reed</name>
    <name type="synonym">Donax arundinaceus</name>
    <dbReference type="NCBI Taxonomy" id="35708"/>
    <lineage>
        <taxon>Eukaryota</taxon>
        <taxon>Viridiplantae</taxon>
        <taxon>Streptophyta</taxon>
        <taxon>Embryophyta</taxon>
        <taxon>Tracheophyta</taxon>
        <taxon>Spermatophyta</taxon>
        <taxon>Magnoliopsida</taxon>
        <taxon>Liliopsida</taxon>
        <taxon>Poales</taxon>
        <taxon>Poaceae</taxon>
        <taxon>PACMAD clade</taxon>
        <taxon>Arundinoideae</taxon>
        <taxon>Arundineae</taxon>
        <taxon>Arundo</taxon>
    </lineage>
</organism>
<dbReference type="EMBL" id="GBRH01208625">
    <property type="protein sequence ID" value="JAD89270.1"/>
    <property type="molecule type" value="Transcribed_RNA"/>
</dbReference>
<evidence type="ECO:0000256" key="1">
    <source>
        <dbReference type="SAM" id="Phobius"/>
    </source>
</evidence>
<reference evidence="2" key="1">
    <citation type="submission" date="2014-09" db="EMBL/GenBank/DDBJ databases">
        <authorList>
            <person name="Magalhaes I.L.F."/>
            <person name="Oliveira U."/>
            <person name="Santos F.R."/>
            <person name="Vidigal T.H.D.A."/>
            <person name="Brescovit A.D."/>
            <person name="Santos A.J."/>
        </authorList>
    </citation>
    <scope>NUCLEOTIDE SEQUENCE</scope>
    <source>
        <tissue evidence="2">Shoot tissue taken approximately 20 cm above the soil surface</tissue>
    </source>
</reference>
<keyword evidence="1" id="KW-0812">Transmembrane</keyword>
<reference evidence="2" key="2">
    <citation type="journal article" date="2015" name="Data Brief">
        <title>Shoot transcriptome of the giant reed, Arundo donax.</title>
        <authorList>
            <person name="Barrero R.A."/>
            <person name="Guerrero F.D."/>
            <person name="Moolhuijzen P."/>
            <person name="Goolsby J.A."/>
            <person name="Tidwell J."/>
            <person name="Bellgard S.E."/>
            <person name="Bellgard M.I."/>
        </authorList>
    </citation>
    <scope>NUCLEOTIDE SEQUENCE</scope>
    <source>
        <tissue evidence="2">Shoot tissue taken approximately 20 cm above the soil surface</tissue>
    </source>
</reference>
<evidence type="ECO:0000313" key="2">
    <source>
        <dbReference type="EMBL" id="JAD89270.1"/>
    </source>
</evidence>
<sequence length="62" mass="7623">MWTSGAETFRRQYYVFFTHFLFCDLHATLITYMRLQTCFECGKDMERCPLCQQHITTRIRLY</sequence>
<feature type="transmembrane region" description="Helical" evidence="1">
    <location>
        <begin position="12"/>
        <end position="35"/>
    </location>
</feature>
<name>A0A0A9DUD0_ARUDO</name>
<dbReference type="AlphaFoldDB" id="A0A0A9DUD0"/>